<accession>A0ABT2RU36</accession>
<organism evidence="2 3">
    <name type="scientific">Laedolimicola ammoniilytica</name>
    <dbReference type="NCBI Taxonomy" id="2981771"/>
    <lineage>
        <taxon>Bacteria</taxon>
        <taxon>Bacillati</taxon>
        <taxon>Bacillota</taxon>
        <taxon>Clostridia</taxon>
        <taxon>Lachnospirales</taxon>
        <taxon>Lachnospiraceae</taxon>
        <taxon>Laedolimicola</taxon>
    </lineage>
</organism>
<comment type="caution">
    <text evidence="2">The sequence shown here is derived from an EMBL/GenBank/DDBJ whole genome shotgun (WGS) entry which is preliminary data.</text>
</comment>
<evidence type="ECO:0008006" key="4">
    <source>
        <dbReference type="Google" id="ProtNLM"/>
    </source>
</evidence>
<dbReference type="RefSeq" id="WP_158361765.1">
    <property type="nucleotide sequence ID" value="NZ_JAOQKC010000002.1"/>
</dbReference>
<feature type="transmembrane region" description="Helical" evidence="1">
    <location>
        <begin position="46"/>
        <end position="67"/>
    </location>
</feature>
<dbReference type="EMBL" id="JAOQKC010000002">
    <property type="protein sequence ID" value="MCU6695682.1"/>
    <property type="molecule type" value="Genomic_DNA"/>
</dbReference>
<keyword evidence="1" id="KW-0812">Transmembrane</keyword>
<evidence type="ECO:0000256" key="1">
    <source>
        <dbReference type="SAM" id="Phobius"/>
    </source>
</evidence>
<keyword evidence="1" id="KW-1133">Transmembrane helix</keyword>
<evidence type="ECO:0000313" key="2">
    <source>
        <dbReference type="EMBL" id="MCU6695682.1"/>
    </source>
</evidence>
<feature type="transmembrane region" description="Helical" evidence="1">
    <location>
        <begin position="79"/>
        <end position="98"/>
    </location>
</feature>
<evidence type="ECO:0000313" key="3">
    <source>
        <dbReference type="Proteomes" id="UP001652461"/>
    </source>
</evidence>
<keyword evidence="3" id="KW-1185">Reference proteome</keyword>
<keyword evidence="1" id="KW-0472">Membrane</keyword>
<sequence>MEKKKIVKVVITQVLVIGMCCALAFAGEDIFTRAESAVGGYEESVWSLIQKLVVVIGLIAGGVYILAPDDKMCQTGKKWFFRCIGGFALASALKYGWLTDMITNIFSK</sequence>
<name>A0ABT2RU36_9FIRM</name>
<gene>
    <name evidence="2" type="ORF">OCV63_02060</name>
</gene>
<feature type="transmembrane region" description="Helical" evidence="1">
    <location>
        <begin position="7"/>
        <end position="26"/>
    </location>
</feature>
<reference evidence="2 3" key="1">
    <citation type="journal article" date="2021" name="ISME Commun">
        <title>Automated analysis of genomic sequences facilitates high-throughput and comprehensive description of bacteria.</title>
        <authorList>
            <person name="Hitch T.C.A."/>
        </authorList>
    </citation>
    <scope>NUCLEOTIDE SEQUENCE [LARGE SCALE GENOMIC DNA]</scope>
    <source>
        <strain evidence="2 3">Sanger_04</strain>
    </source>
</reference>
<dbReference type="Proteomes" id="UP001652461">
    <property type="component" value="Unassembled WGS sequence"/>
</dbReference>
<proteinExistence type="predicted"/>
<protein>
    <recommendedName>
        <fullName evidence="4">TrbC/VIRB2 family protein</fullName>
    </recommendedName>
</protein>